<dbReference type="AlphaFoldDB" id="A0A7J9BFB4"/>
<keyword evidence="2" id="KW-1185">Reference proteome</keyword>
<evidence type="ECO:0000313" key="1">
    <source>
        <dbReference type="EMBL" id="MBA0734604.1"/>
    </source>
</evidence>
<reference evidence="1 2" key="1">
    <citation type="journal article" date="2019" name="Genome Biol. Evol.">
        <title>Insights into the evolution of the New World diploid cottons (Gossypium, subgenus Houzingenia) based on genome sequencing.</title>
        <authorList>
            <person name="Grover C.E."/>
            <person name="Arick M.A. 2nd"/>
            <person name="Thrash A."/>
            <person name="Conover J.L."/>
            <person name="Sanders W.S."/>
            <person name="Peterson D.G."/>
            <person name="Frelichowski J.E."/>
            <person name="Scheffler J.A."/>
            <person name="Scheffler B.E."/>
            <person name="Wendel J.F."/>
        </authorList>
    </citation>
    <scope>NUCLEOTIDE SEQUENCE [LARGE SCALE GENOMIC DNA]</scope>
    <source>
        <strain evidence="1">5</strain>
        <tissue evidence="1">Leaf</tissue>
    </source>
</reference>
<gene>
    <name evidence="1" type="ORF">Gogos_018504</name>
</gene>
<accession>A0A7J9BFB4</accession>
<sequence>MPDKSRNIVYLMWLLLLVDLKEAGRLS</sequence>
<protein>
    <submittedName>
        <fullName evidence="1">Uncharacterized protein</fullName>
    </submittedName>
</protein>
<dbReference type="EMBL" id="JABEZY010000002">
    <property type="protein sequence ID" value="MBA0734604.1"/>
    <property type="molecule type" value="Genomic_DNA"/>
</dbReference>
<evidence type="ECO:0000313" key="2">
    <source>
        <dbReference type="Proteomes" id="UP000593579"/>
    </source>
</evidence>
<name>A0A7J9BFB4_GOSGO</name>
<dbReference type="Proteomes" id="UP000593579">
    <property type="component" value="Unassembled WGS sequence"/>
</dbReference>
<proteinExistence type="predicted"/>
<comment type="caution">
    <text evidence="1">The sequence shown here is derived from an EMBL/GenBank/DDBJ whole genome shotgun (WGS) entry which is preliminary data.</text>
</comment>
<organism evidence="1 2">
    <name type="scientific">Gossypium gossypioides</name>
    <name type="common">Mexican cotton</name>
    <name type="synonym">Selera gossypioides</name>
    <dbReference type="NCBI Taxonomy" id="34282"/>
    <lineage>
        <taxon>Eukaryota</taxon>
        <taxon>Viridiplantae</taxon>
        <taxon>Streptophyta</taxon>
        <taxon>Embryophyta</taxon>
        <taxon>Tracheophyta</taxon>
        <taxon>Spermatophyta</taxon>
        <taxon>Magnoliopsida</taxon>
        <taxon>eudicotyledons</taxon>
        <taxon>Gunneridae</taxon>
        <taxon>Pentapetalae</taxon>
        <taxon>rosids</taxon>
        <taxon>malvids</taxon>
        <taxon>Malvales</taxon>
        <taxon>Malvaceae</taxon>
        <taxon>Malvoideae</taxon>
        <taxon>Gossypium</taxon>
    </lineage>
</organism>